<reference evidence="1 2" key="1">
    <citation type="journal article" date="2021" name="Nat. Commun.">
        <title>Genetic determinants of endophytism in the Arabidopsis root mycobiome.</title>
        <authorList>
            <person name="Mesny F."/>
            <person name="Miyauchi S."/>
            <person name="Thiergart T."/>
            <person name="Pickel B."/>
            <person name="Atanasova L."/>
            <person name="Karlsson M."/>
            <person name="Huettel B."/>
            <person name="Barry K.W."/>
            <person name="Haridas S."/>
            <person name="Chen C."/>
            <person name="Bauer D."/>
            <person name="Andreopoulos W."/>
            <person name="Pangilinan J."/>
            <person name="LaButti K."/>
            <person name="Riley R."/>
            <person name="Lipzen A."/>
            <person name="Clum A."/>
            <person name="Drula E."/>
            <person name="Henrissat B."/>
            <person name="Kohler A."/>
            <person name="Grigoriev I.V."/>
            <person name="Martin F.M."/>
            <person name="Hacquard S."/>
        </authorList>
    </citation>
    <scope>NUCLEOTIDE SEQUENCE [LARGE SCALE GENOMIC DNA]</scope>
    <source>
        <strain evidence="1 2">MPI-CAGE-CH-0241</strain>
    </source>
</reference>
<keyword evidence="2" id="KW-1185">Reference proteome</keyword>
<dbReference type="AlphaFoldDB" id="A0A9P8W9J7"/>
<evidence type="ECO:0000313" key="1">
    <source>
        <dbReference type="EMBL" id="KAH6891478.1"/>
    </source>
</evidence>
<organism evidence="1 2">
    <name type="scientific">Thelonectria olida</name>
    <dbReference type="NCBI Taxonomy" id="1576542"/>
    <lineage>
        <taxon>Eukaryota</taxon>
        <taxon>Fungi</taxon>
        <taxon>Dikarya</taxon>
        <taxon>Ascomycota</taxon>
        <taxon>Pezizomycotina</taxon>
        <taxon>Sordariomycetes</taxon>
        <taxon>Hypocreomycetidae</taxon>
        <taxon>Hypocreales</taxon>
        <taxon>Nectriaceae</taxon>
        <taxon>Thelonectria</taxon>
    </lineage>
</organism>
<sequence length="766" mass="86160">MCLCSAVHHLAGRFDESEAKLLSSDLNKHLAAIRSILTKSKALARDVRYQVVPNNQRTMKILSIQSVDTLRVNQICDSLKDDVDGFWTGSADLVHTELRRRLVCVLIFLRSKLDAKDVVPPSIAPLVQGARISELRYAGRKYIKIARKLGNIGAMLWLPMDVPASTYERYLNMDDEEVFAHLQALHADAPNYTHYVQRLLSSQLISGTLPLLLFFLCRLNTASDPSLPVSFYNLVVEYSDVLQGSDQVLLLIHALGGSDVPVKLLDLVRVPKRRWTLEGEIENTSAADFGLPLDLVTLLSGGTYKTETIARPELTENALEDGTPTWSISPETTRLLSGILSPRTEEHLASIVLSLICFVSPPPLEGNTSWSVPMKKAVWALLDKAMERKRVPVALKTNVIEALLYFSERDSFPIRRQAIDRARALLNKSMAYYFHASITLFESILFRLDGSLAKSISKIEDFLAQSPHATTRLDNALRGRLHISLLETKIQHYDNDIPSVIYAWEGKHPLSTLEIEVTRRLQGAASRFFQSIGDFTTARASLEEHLWLNSAKPIRHNTRLLIVGRLAEIYCELHEYQKATDLLQPEFDSTPETEKKGRPYRRLLLASVEANIGQEKLDAAESTLGVLADIEPPALHDMNDQTLHMRRIIATARTVHEQLRYEDALRLWRAALQTMEQLEIFASKHPWTAALIYLSMAHAQLTLGDTDGGKQSWATAVDMSRSIRCEYVVPVVANTWLRKIVGAIHQLHGWPFRMMLPGGKPDVIWA</sequence>
<name>A0A9P8W9J7_9HYPO</name>
<dbReference type="Proteomes" id="UP000777438">
    <property type="component" value="Unassembled WGS sequence"/>
</dbReference>
<accession>A0A9P8W9J7</accession>
<dbReference type="Gene3D" id="1.25.40.10">
    <property type="entry name" value="Tetratricopeptide repeat domain"/>
    <property type="match status" value="1"/>
</dbReference>
<protein>
    <submittedName>
        <fullName evidence="1">Uncharacterized protein</fullName>
    </submittedName>
</protein>
<comment type="caution">
    <text evidence="1">The sequence shown here is derived from an EMBL/GenBank/DDBJ whole genome shotgun (WGS) entry which is preliminary data.</text>
</comment>
<dbReference type="OrthoDB" id="3946009at2759"/>
<dbReference type="EMBL" id="JAGPYM010000008">
    <property type="protein sequence ID" value="KAH6891478.1"/>
    <property type="molecule type" value="Genomic_DNA"/>
</dbReference>
<evidence type="ECO:0000313" key="2">
    <source>
        <dbReference type="Proteomes" id="UP000777438"/>
    </source>
</evidence>
<dbReference type="InterPro" id="IPR011990">
    <property type="entry name" value="TPR-like_helical_dom_sf"/>
</dbReference>
<proteinExistence type="predicted"/>
<gene>
    <name evidence="1" type="ORF">B0T10DRAFT_313383</name>
</gene>